<evidence type="ECO:0000313" key="3">
    <source>
        <dbReference type="EMBL" id="KAI1613313.1"/>
    </source>
</evidence>
<protein>
    <submittedName>
        <fullName evidence="3">Zinc finger protein-domain-containing protein</fullName>
    </submittedName>
</protein>
<keyword evidence="1" id="KW-0732">Signal</keyword>
<dbReference type="InterPro" id="IPR022137">
    <property type="entry name" value="Znf_prot_DUF3669"/>
</dbReference>
<dbReference type="PANTHER" id="PTHR40780">
    <property type="entry name" value="DUF3669 DOMAIN-CONTAINING PROTEIN"/>
    <property type="match status" value="1"/>
</dbReference>
<sequence length="380" mass="43367">MPPLLWTSITIAIIGTSRWVVHLFHDAVSIAILVCCGRDTLQQRTPGLSEPRAIGKGQCGEIWTRVGSVVVTKTNNPGKEDQLWNDSCMHRLIEETMRTTPTSLQRDINIPKFEMLASLTHKFWNDVPEHIRPNIKPKYGLVSSRIRPVTEALRRDIVKAFAPSSANKRSALTELENQDCLVRLYLGRREKRFDRQAFRLRNFDLMVNEMEELQLDTSKFAAIMGKTLSILHWSAHVDADDVEFVLGRSPTLKMRASATDCNDSNKDDVCQDFTSDERHNVIWLLDFDQCKSLDDNDAGIKQLMQSFYFNDPYYPRPEANHPNDVALWATFRDNYLEASGLLTAIMMPARFIEAVETEARRRKAGGSIFGRSDNNAGYRK</sequence>
<dbReference type="Pfam" id="PF12417">
    <property type="entry name" value="DUF3669"/>
    <property type="match status" value="1"/>
</dbReference>
<proteinExistence type="predicted"/>
<keyword evidence="4" id="KW-1185">Reference proteome</keyword>
<evidence type="ECO:0000256" key="1">
    <source>
        <dbReference type="SAM" id="SignalP"/>
    </source>
</evidence>
<dbReference type="Proteomes" id="UP001203852">
    <property type="component" value="Unassembled WGS sequence"/>
</dbReference>
<reference evidence="3" key="1">
    <citation type="journal article" date="2022" name="bioRxiv">
        <title>Deciphering the potential niche of two novel black yeast fungi from a biological soil crust based on their genomes, phenotypes, and melanin regulation.</title>
        <authorList>
            <consortium name="DOE Joint Genome Institute"/>
            <person name="Carr E.C."/>
            <person name="Barton Q."/>
            <person name="Grambo S."/>
            <person name="Sullivan M."/>
            <person name="Renfro C.M."/>
            <person name="Kuo A."/>
            <person name="Pangilinan J."/>
            <person name="Lipzen A."/>
            <person name="Keymanesh K."/>
            <person name="Savage E."/>
            <person name="Barry K."/>
            <person name="Grigoriev I.V."/>
            <person name="Riekhof W.R."/>
            <person name="Harris S.S."/>
        </authorList>
    </citation>
    <scope>NUCLEOTIDE SEQUENCE</scope>
    <source>
        <strain evidence="3">JF 03-4F</strain>
    </source>
</reference>
<comment type="caution">
    <text evidence="3">The sequence shown here is derived from an EMBL/GenBank/DDBJ whole genome shotgun (WGS) entry which is preliminary data.</text>
</comment>
<name>A0AAN6IDB7_9EURO</name>
<accession>A0AAN6IDB7</accession>
<gene>
    <name evidence="3" type="ORF">EDD36DRAFT_465443</name>
</gene>
<feature type="domain" description="DUF3669" evidence="2">
    <location>
        <begin position="282"/>
        <end position="340"/>
    </location>
</feature>
<dbReference type="AlphaFoldDB" id="A0AAN6IDB7"/>
<feature type="signal peptide" evidence="1">
    <location>
        <begin position="1"/>
        <end position="19"/>
    </location>
</feature>
<dbReference type="EMBL" id="MU404354">
    <property type="protein sequence ID" value="KAI1613313.1"/>
    <property type="molecule type" value="Genomic_DNA"/>
</dbReference>
<evidence type="ECO:0000259" key="2">
    <source>
        <dbReference type="Pfam" id="PF12417"/>
    </source>
</evidence>
<feature type="chain" id="PRO_5042957949" evidence="1">
    <location>
        <begin position="20"/>
        <end position="380"/>
    </location>
</feature>
<dbReference type="PANTHER" id="PTHR40780:SF2">
    <property type="entry name" value="DUF3669 DOMAIN-CONTAINING PROTEIN"/>
    <property type="match status" value="1"/>
</dbReference>
<evidence type="ECO:0000313" key="4">
    <source>
        <dbReference type="Proteomes" id="UP001203852"/>
    </source>
</evidence>
<organism evidence="3 4">
    <name type="scientific">Exophiala viscosa</name>
    <dbReference type="NCBI Taxonomy" id="2486360"/>
    <lineage>
        <taxon>Eukaryota</taxon>
        <taxon>Fungi</taxon>
        <taxon>Dikarya</taxon>
        <taxon>Ascomycota</taxon>
        <taxon>Pezizomycotina</taxon>
        <taxon>Eurotiomycetes</taxon>
        <taxon>Chaetothyriomycetidae</taxon>
        <taxon>Chaetothyriales</taxon>
        <taxon>Herpotrichiellaceae</taxon>
        <taxon>Exophiala</taxon>
    </lineage>
</organism>